<sequence length="358" mass="39909">MTAACAYARGFRLEGRIEGLQAGDTLRFERILLPSWKYGPGFDVVVRKPGAFRYRGKSEHDQYYLMTYRPKAGRAAAGDRGGKPVIVRPGDRIGMTGSTDAIYYCRLGGGIYDEPMLSSLLAVDDSLGRVRGRYLEAANPHGSLYLLIDRIPKLSYTPAKEAHKFYKTLSEGLKTSYFGQMYADCMARMEQLAEGKPAPDFTLATTEDRTVAKADFKGRYLLLYHWGLCPGSIHIDRQVSDLFEKYKDKGLQVVGLTESIADIRSVYESLPAGKKTPSPGVDDMRPVLAGMLEHGWIEAELETGHPENRQIMETYAIEGWPFFVLIDPDGTILARNYTNAFYQAKKILDKELGGTAAE</sequence>
<evidence type="ECO:0000313" key="2">
    <source>
        <dbReference type="EMBL" id="KAA2378073.1"/>
    </source>
</evidence>
<comment type="caution">
    <text evidence="2">The sequence shown here is derived from an EMBL/GenBank/DDBJ whole genome shotgun (WGS) entry which is preliminary data.</text>
</comment>
<feature type="domain" description="Thioredoxin" evidence="1">
    <location>
        <begin position="192"/>
        <end position="353"/>
    </location>
</feature>
<dbReference type="GO" id="GO:0016209">
    <property type="term" value="F:antioxidant activity"/>
    <property type="evidence" value="ECO:0007669"/>
    <property type="project" value="InterPro"/>
</dbReference>
<dbReference type="CDD" id="cd02966">
    <property type="entry name" value="TlpA_like_family"/>
    <property type="match status" value="1"/>
</dbReference>
<dbReference type="Pfam" id="PF00578">
    <property type="entry name" value="AhpC-TSA"/>
    <property type="match status" value="1"/>
</dbReference>
<dbReference type="EMBL" id="VVXJ01000002">
    <property type="protein sequence ID" value="KAA2378073.1"/>
    <property type="molecule type" value="Genomic_DNA"/>
</dbReference>
<dbReference type="PANTHER" id="PTHR42852:SF13">
    <property type="entry name" value="PROTEIN DIPZ"/>
    <property type="match status" value="1"/>
</dbReference>
<dbReference type="GO" id="GO:0016491">
    <property type="term" value="F:oxidoreductase activity"/>
    <property type="evidence" value="ECO:0007669"/>
    <property type="project" value="InterPro"/>
</dbReference>
<dbReference type="InterPro" id="IPR000866">
    <property type="entry name" value="AhpC/TSA"/>
</dbReference>
<proteinExistence type="predicted"/>
<dbReference type="PROSITE" id="PS51352">
    <property type="entry name" value="THIOREDOXIN_2"/>
    <property type="match status" value="1"/>
</dbReference>
<dbReference type="AlphaFoldDB" id="A0A5B3GX29"/>
<dbReference type="Proteomes" id="UP000322658">
    <property type="component" value="Unassembled WGS sequence"/>
</dbReference>
<dbReference type="InterPro" id="IPR013766">
    <property type="entry name" value="Thioredoxin_domain"/>
</dbReference>
<dbReference type="PANTHER" id="PTHR42852">
    <property type="entry name" value="THIOL:DISULFIDE INTERCHANGE PROTEIN DSBE"/>
    <property type="match status" value="1"/>
</dbReference>
<gene>
    <name evidence="2" type="ORF">F2Y07_01250</name>
</gene>
<dbReference type="InterPro" id="IPR050553">
    <property type="entry name" value="Thioredoxin_ResA/DsbE_sf"/>
</dbReference>
<dbReference type="SUPFAM" id="SSF52833">
    <property type="entry name" value="Thioredoxin-like"/>
    <property type="match status" value="1"/>
</dbReference>
<accession>A0A5B3GX29</accession>
<name>A0A5B3GX29_9BACT</name>
<evidence type="ECO:0000259" key="1">
    <source>
        <dbReference type="PROSITE" id="PS51352"/>
    </source>
</evidence>
<reference evidence="2 3" key="1">
    <citation type="journal article" date="2019" name="Nat. Med.">
        <title>A library of human gut bacterial isolates paired with longitudinal multiomics data enables mechanistic microbiome research.</title>
        <authorList>
            <person name="Poyet M."/>
            <person name="Groussin M."/>
            <person name="Gibbons S.M."/>
            <person name="Avila-Pacheco J."/>
            <person name="Jiang X."/>
            <person name="Kearney S.M."/>
            <person name="Perrotta A.R."/>
            <person name="Berdy B."/>
            <person name="Zhao S."/>
            <person name="Lieberman T.D."/>
            <person name="Swanson P.K."/>
            <person name="Smith M."/>
            <person name="Roesemann S."/>
            <person name="Alexander J.E."/>
            <person name="Rich S.A."/>
            <person name="Livny J."/>
            <person name="Vlamakis H."/>
            <person name="Clish C."/>
            <person name="Bullock K."/>
            <person name="Deik A."/>
            <person name="Scott J."/>
            <person name="Pierce K.A."/>
            <person name="Xavier R.J."/>
            <person name="Alm E.J."/>
        </authorList>
    </citation>
    <scope>NUCLEOTIDE SEQUENCE [LARGE SCALE GENOMIC DNA]</scope>
    <source>
        <strain evidence="2 3">BIOML-A1</strain>
    </source>
</reference>
<evidence type="ECO:0000313" key="3">
    <source>
        <dbReference type="Proteomes" id="UP000322658"/>
    </source>
</evidence>
<organism evidence="2 3">
    <name type="scientific">Alistipes shahii</name>
    <dbReference type="NCBI Taxonomy" id="328814"/>
    <lineage>
        <taxon>Bacteria</taxon>
        <taxon>Pseudomonadati</taxon>
        <taxon>Bacteroidota</taxon>
        <taxon>Bacteroidia</taxon>
        <taxon>Bacteroidales</taxon>
        <taxon>Rikenellaceae</taxon>
        <taxon>Alistipes</taxon>
    </lineage>
</organism>
<dbReference type="InterPro" id="IPR036249">
    <property type="entry name" value="Thioredoxin-like_sf"/>
</dbReference>
<protein>
    <submittedName>
        <fullName evidence="2">TlpA family protein disulfide reductase</fullName>
    </submittedName>
</protein>
<dbReference type="Gene3D" id="3.40.30.10">
    <property type="entry name" value="Glutaredoxin"/>
    <property type="match status" value="1"/>
</dbReference>